<feature type="domain" description="Co-chaperone DjlA N-terminal" evidence="4">
    <location>
        <begin position="351"/>
        <end position="468"/>
    </location>
</feature>
<organism evidence="5 6">
    <name type="scientific">Metabacillus indicus</name>
    <name type="common">Bacillus indicus</name>
    <dbReference type="NCBI Taxonomy" id="246786"/>
    <lineage>
        <taxon>Bacteria</taxon>
        <taxon>Bacillati</taxon>
        <taxon>Bacillota</taxon>
        <taxon>Bacilli</taxon>
        <taxon>Bacillales</taxon>
        <taxon>Bacillaceae</taxon>
        <taxon>Metabacillus</taxon>
    </lineage>
</organism>
<name>A0A084GLS4_METID</name>
<dbReference type="RefSeq" id="WP_029566139.1">
    <property type="nucleotide sequence ID" value="NZ_CP176757.1"/>
</dbReference>
<comment type="similarity">
    <text evidence="1">Belongs to the CAPAB/TerDEXZ family.</text>
</comment>
<dbReference type="CDD" id="cd06974">
    <property type="entry name" value="TerD_like"/>
    <property type="match status" value="1"/>
</dbReference>
<dbReference type="STRING" id="246786.GS18_0217280"/>
<dbReference type="PANTHER" id="PTHR32097:SF4">
    <property type="entry name" value="GENERAL STRESS PROTEIN 16U"/>
    <property type="match status" value="1"/>
</dbReference>
<dbReference type="Gene3D" id="1.10.3680.10">
    <property type="entry name" value="TerB-like"/>
    <property type="match status" value="1"/>
</dbReference>
<gene>
    <name evidence="5" type="ORF">GS18_0217280</name>
</gene>
<dbReference type="OrthoDB" id="4123258at2"/>
<dbReference type="InterPro" id="IPR003325">
    <property type="entry name" value="TerD"/>
</dbReference>
<feature type="compositionally biased region" description="Low complexity" evidence="2">
    <location>
        <begin position="224"/>
        <end position="259"/>
    </location>
</feature>
<evidence type="ECO:0000313" key="6">
    <source>
        <dbReference type="Proteomes" id="UP000028549"/>
    </source>
</evidence>
<dbReference type="Pfam" id="PF02342">
    <property type="entry name" value="TerD"/>
    <property type="match status" value="1"/>
</dbReference>
<dbReference type="InterPro" id="IPR051324">
    <property type="entry name" value="Stress/Tellurium_Resist"/>
</dbReference>
<accession>A0A084GLS4</accession>
<dbReference type="EMBL" id="JNVC02000014">
    <property type="protein sequence ID" value="KEZ48286.1"/>
    <property type="molecule type" value="Genomic_DNA"/>
</dbReference>
<evidence type="ECO:0000256" key="1">
    <source>
        <dbReference type="ARBA" id="ARBA00008775"/>
    </source>
</evidence>
<dbReference type="InterPro" id="IPR029024">
    <property type="entry name" value="TerB-like"/>
</dbReference>
<dbReference type="Proteomes" id="UP000028549">
    <property type="component" value="Unassembled WGS sequence"/>
</dbReference>
<dbReference type="Gene3D" id="2.60.60.30">
    <property type="entry name" value="sav2460 like domains"/>
    <property type="match status" value="1"/>
</dbReference>
<keyword evidence="6" id="KW-1185">Reference proteome</keyword>
<dbReference type="Pfam" id="PF05099">
    <property type="entry name" value="TerB"/>
    <property type="match status" value="1"/>
</dbReference>
<reference evidence="5 6" key="1">
    <citation type="journal article" date="2005" name="Int. J. Syst. Evol. Microbiol.">
        <title>Bacillus cibi sp. nov., isolated from jeotgal, a traditional Korean fermented seafood.</title>
        <authorList>
            <person name="Yoon J.H."/>
            <person name="Lee C.H."/>
            <person name="Oh T.K."/>
        </authorList>
    </citation>
    <scope>NUCLEOTIDE SEQUENCE [LARGE SCALE GENOMIC DNA]</scope>
    <source>
        <strain evidence="5 6">DSM 16189</strain>
    </source>
</reference>
<evidence type="ECO:0000259" key="3">
    <source>
        <dbReference type="Pfam" id="PF02342"/>
    </source>
</evidence>
<evidence type="ECO:0000313" key="5">
    <source>
        <dbReference type="EMBL" id="KEZ48286.1"/>
    </source>
</evidence>
<dbReference type="InterPro" id="IPR007791">
    <property type="entry name" value="DjlA_N"/>
</dbReference>
<comment type="caution">
    <text evidence="5">The sequence shown here is derived from an EMBL/GenBank/DDBJ whole genome shotgun (WGS) entry which is preliminary data.</text>
</comment>
<feature type="domain" description="TerD" evidence="3">
    <location>
        <begin position="1"/>
        <end position="186"/>
    </location>
</feature>
<feature type="region of interest" description="Disordered" evidence="2">
    <location>
        <begin position="197"/>
        <end position="259"/>
    </location>
</feature>
<evidence type="ECO:0000256" key="2">
    <source>
        <dbReference type="SAM" id="MobiDB-lite"/>
    </source>
</evidence>
<dbReference type="PANTHER" id="PTHR32097">
    <property type="entry name" value="CAMP-BINDING PROTEIN 1-RELATED"/>
    <property type="match status" value="1"/>
</dbReference>
<dbReference type="CDD" id="cd07176">
    <property type="entry name" value="terB"/>
    <property type="match status" value="1"/>
</dbReference>
<sequence length="470" mass="51350">MGVTLSKGQKVDLTKSNPGLQNVIVGLGWDVSRHGASYDLDASAFLVGQSGKVGSDQDFVFYNNPSGGNGSILYTGDNRTGAGHQDDEQIQINLSAVPQHIHRIAFTITIHDAQAKQQNFGQVENAYVRIFNPLNNDELIRFNLGRDFTVETAIVAAELYRHNGEWKFNAIASGFQGGLAALCRNFGVTVDDEPAPAAGIHSSGFQPQQPSYSQQNTYQPPQPAYSQQSAPSYTQSTPAYSQQSYSQPQQTYGQGSQTYGGETISCTRCSSTNVRTGEKGFGLGKAAVGGLILGPVGLLGGFIGKNKLKFTCNSCGNSWSPNQTDYAEWANQQKNKAMELFQKYKSQDVLEAVVAACALVGTADGRLDQTERQKMIEFVNQSEELRVFDTNKVIQQFNVYVQKMERDPIIGRAEAFKALGRVRTKPEIARLVARYCIAIGYADGHFDQNEQKAVADICYELGLNPNEFLA</sequence>
<proteinExistence type="inferred from homology"/>
<feature type="compositionally biased region" description="Polar residues" evidence="2">
    <location>
        <begin position="203"/>
        <end position="217"/>
    </location>
</feature>
<dbReference type="SUPFAM" id="SSF158682">
    <property type="entry name" value="TerB-like"/>
    <property type="match status" value="1"/>
</dbReference>
<protein>
    <submittedName>
        <fullName evidence="5">Tellurium resistance protein TerD</fullName>
    </submittedName>
</protein>
<dbReference type="AlphaFoldDB" id="A0A084GLS4"/>
<evidence type="ECO:0000259" key="4">
    <source>
        <dbReference type="Pfam" id="PF05099"/>
    </source>
</evidence>